<dbReference type="Proteomes" id="UP000176974">
    <property type="component" value="Unassembled WGS sequence"/>
</dbReference>
<evidence type="ECO:0000313" key="2">
    <source>
        <dbReference type="Proteomes" id="UP000176974"/>
    </source>
</evidence>
<gene>
    <name evidence="1" type="ORF">A2815_01570</name>
</gene>
<proteinExistence type="predicted"/>
<dbReference type="EMBL" id="MHMY01000011">
    <property type="protein sequence ID" value="OGZ35382.1"/>
    <property type="molecule type" value="Genomic_DNA"/>
</dbReference>
<dbReference type="AlphaFoldDB" id="A0A1G2FC78"/>
<protein>
    <submittedName>
        <fullName evidence="1">Uncharacterized protein</fullName>
    </submittedName>
</protein>
<organism evidence="1 2">
    <name type="scientific">Candidatus Portnoybacteria bacterium RIFCSPHIGHO2_01_FULL_40_12b</name>
    <dbReference type="NCBI Taxonomy" id="1801994"/>
    <lineage>
        <taxon>Bacteria</taxon>
        <taxon>Candidatus Portnoyibacteriota</taxon>
    </lineage>
</organism>
<evidence type="ECO:0000313" key="1">
    <source>
        <dbReference type="EMBL" id="OGZ35382.1"/>
    </source>
</evidence>
<comment type="caution">
    <text evidence="1">The sequence shown here is derived from an EMBL/GenBank/DDBJ whole genome shotgun (WGS) entry which is preliminary data.</text>
</comment>
<reference evidence="1 2" key="1">
    <citation type="journal article" date="2016" name="Nat. Commun.">
        <title>Thousands of microbial genomes shed light on interconnected biogeochemical processes in an aquifer system.</title>
        <authorList>
            <person name="Anantharaman K."/>
            <person name="Brown C.T."/>
            <person name="Hug L.A."/>
            <person name="Sharon I."/>
            <person name="Castelle C.J."/>
            <person name="Probst A.J."/>
            <person name="Thomas B.C."/>
            <person name="Singh A."/>
            <person name="Wilkins M.J."/>
            <person name="Karaoz U."/>
            <person name="Brodie E.L."/>
            <person name="Williams K.H."/>
            <person name="Hubbard S.S."/>
            <person name="Banfield J.F."/>
        </authorList>
    </citation>
    <scope>NUCLEOTIDE SEQUENCE [LARGE SCALE GENOMIC DNA]</scope>
</reference>
<accession>A0A1G2FC78</accession>
<name>A0A1G2FC78_9BACT</name>
<sequence>MYNWSVDEKAFKKADPEGYKIWRLEQMINYGEPGEKLSEKLIRKYWKKIKDNLDPYYRDFLEFLLWPKKKKAS</sequence>